<protein>
    <submittedName>
        <fullName evidence="1">Uncharacterized protein</fullName>
    </submittedName>
</protein>
<reference evidence="1 2" key="1">
    <citation type="journal article" date="2021" name="Hortic Res">
        <title>High-quality reference genome and annotation aids understanding of berry development for evergreen blueberry (Vaccinium darrowii).</title>
        <authorList>
            <person name="Yu J."/>
            <person name="Hulse-Kemp A.M."/>
            <person name="Babiker E."/>
            <person name="Staton M."/>
        </authorList>
    </citation>
    <scope>NUCLEOTIDE SEQUENCE [LARGE SCALE GENOMIC DNA]</scope>
    <source>
        <strain evidence="2">cv. NJ 8807/NJ 8810</strain>
        <tissue evidence="1">Young leaf</tissue>
    </source>
</reference>
<dbReference type="Proteomes" id="UP000828048">
    <property type="component" value="Chromosome 1"/>
</dbReference>
<comment type="caution">
    <text evidence="1">The sequence shown here is derived from an EMBL/GenBank/DDBJ whole genome shotgun (WGS) entry which is preliminary data.</text>
</comment>
<name>A0ACB7XRH9_9ERIC</name>
<accession>A0ACB7XRH9</accession>
<sequence length="673" mass="76715">METKNKRSTLEKIRRSLWFRNSCYVDPEGMSGGLALWWSDDVVLDVRFKSKNVLRCVVSWPQIHSPWLITFVYAPPIWNQRLVFWNFLKSIAKENGYPWLCVGDLNDCGSQAEKQGGNPCSRGRIEQFHSLMSDCEFMDLEFKGPNYTWSNNQGGDDNIRIRLDRALADVPWRNLFPLAQVTHELKIGSDHCPLVVNCRVPLRKVPFIYKFESMWTTHPECRQVIEKGWEFQTRGSDMFRMVQKLKNCKEELIVWSKRAVGHNKLRLKALQDNLKSIQAAPFSPANFEKEKGLLKEIEILLLREEMYLHQRSRINWLSYGDKNSAFFHASINQRRQRNQLIKLQSSSGHWIEDFEGINEQIADFFSSLFAHSGSRDFSEVISEVDSCITEDMNASLIRTVSDEEIKSAVFQLGSLKAPGPDGYPGFFFHTYWSIVEESICKAGEDLSNFLGKVVTIAWFIWKSRNEFIFNVFPINPEATMKRALEALREYSMIKVPNLVHRDNPTVVDRISHWGAPDHGCFKINCDVVVGLNGKDAKVAVVLRDWRGSLVDGLVGSEVVSSPLQGELLAIRRACGMAKALNLFGVTIESDNQTAIKLSVSELVPPWEVLTVVLDIREFVSSLGLCLAWVKREANELAHVVASNAVRGNLPVNWISFPPRSVSLCLCKESFSLL</sequence>
<dbReference type="EMBL" id="CM037151">
    <property type="protein sequence ID" value="KAH7843546.1"/>
    <property type="molecule type" value="Genomic_DNA"/>
</dbReference>
<proteinExistence type="predicted"/>
<evidence type="ECO:0000313" key="2">
    <source>
        <dbReference type="Proteomes" id="UP000828048"/>
    </source>
</evidence>
<keyword evidence="2" id="KW-1185">Reference proteome</keyword>
<organism evidence="1 2">
    <name type="scientific">Vaccinium darrowii</name>
    <dbReference type="NCBI Taxonomy" id="229202"/>
    <lineage>
        <taxon>Eukaryota</taxon>
        <taxon>Viridiplantae</taxon>
        <taxon>Streptophyta</taxon>
        <taxon>Embryophyta</taxon>
        <taxon>Tracheophyta</taxon>
        <taxon>Spermatophyta</taxon>
        <taxon>Magnoliopsida</taxon>
        <taxon>eudicotyledons</taxon>
        <taxon>Gunneridae</taxon>
        <taxon>Pentapetalae</taxon>
        <taxon>asterids</taxon>
        <taxon>Ericales</taxon>
        <taxon>Ericaceae</taxon>
        <taxon>Vaccinioideae</taxon>
        <taxon>Vaccinieae</taxon>
        <taxon>Vaccinium</taxon>
    </lineage>
</organism>
<evidence type="ECO:0000313" key="1">
    <source>
        <dbReference type="EMBL" id="KAH7843546.1"/>
    </source>
</evidence>
<gene>
    <name evidence="1" type="ORF">Vadar_018002</name>
</gene>